<name>A0ABS3YXQ4_9BACT</name>
<feature type="signal peptide" evidence="1">
    <location>
        <begin position="1"/>
        <end position="24"/>
    </location>
</feature>
<proteinExistence type="predicted"/>
<evidence type="ECO:0000313" key="2">
    <source>
        <dbReference type="EMBL" id="MBO9202614.1"/>
    </source>
</evidence>
<accession>A0ABS3YXQ4</accession>
<keyword evidence="3" id="KW-1185">Reference proteome</keyword>
<dbReference type="EMBL" id="JAGHKO010000004">
    <property type="protein sequence ID" value="MBO9202614.1"/>
    <property type="molecule type" value="Genomic_DNA"/>
</dbReference>
<dbReference type="Proteomes" id="UP000677244">
    <property type="component" value="Unassembled WGS sequence"/>
</dbReference>
<gene>
    <name evidence="2" type="ORF">J7I42_20160</name>
</gene>
<evidence type="ECO:0000256" key="1">
    <source>
        <dbReference type="SAM" id="SignalP"/>
    </source>
</evidence>
<comment type="caution">
    <text evidence="2">The sequence shown here is derived from an EMBL/GenBank/DDBJ whole genome shotgun (WGS) entry which is preliminary data.</text>
</comment>
<evidence type="ECO:0000313" key="3">
    <source>
        <dbReference type="Proteomes" id="UP000677244"/>
    </source>
</evidence>
<dbReference type="Gene3D" id="1.20.1600.10">
    <property type="entry name" value="Outer membrane efflux proteins (OEP)"/>
    <property type="match status" value="1"/>
</dbReference>
<organism evidence="2 3">
    <name type="scientific">Niastella soli</name>
    <dbReference type="NCBI Taxonomy" id="2821487"/>
    <lineage>
        <taxon>Bacteria</taxon>
        <taxon>Pseudomonadati</taxon>
        <taxon>Bacteroidota</taxon>
        <taxon>Chitinophagia</taxon>
        <taxon>Chitinophagales</taxon>
        <taxon>Chitinophagaceae</taxon>
        <taxon>Niastella</taxon>
    </lineage>
</organism>
<protein>
    <submittedName>
        <fullName evidence="2">TolC family protein</fullName>
    </submittedName>
</protein>
<feature type="chain" id="PRO_5045756907" evidence="1">
    <location>
        <begin position="25"/>
        <end position="117"/>
    </location>
</feature>
<sequence>MIKPYIKHLHFILYLFICFQSAHAQQQATSTSLKELLQLAENNYPLLKSKALDVQAAKKGIDIKKRIIPSLDASYQVNYATYNNRILSSDPLKKSRMKFPGNSKNKMNWRIQPLALH</sequence>
<dbReference type="SUPFAM" id="SSF56954">
    <property type="entry name" value="Outer membrane efflux proteins (OEP)"/>
    <property type="match status" value="1"/>
</dbReference>
<keyword evidence="1" id="KW-0732">Signal</keyword>
<reference evidence="2 3" key="1">
    <citation type="submission" date="2021-03" db="EMBL/GenBank/DDBJ databases">
        <title>Assistant Professor.</title>
        <authorList>
            <person name="Huq M.A."/>
        </authorList>
    </citation>
    <scope>NUCLEOTIDE SEQUENCE [LARGE SCALE GENOMIC DNA]</scope>
    <source>
        <strain evidence="2 3">MAH-29</strain>
    </source>
</reference>
<dbReference type="RefSeq" id="WP_209140659.1">
    <property type="nucleotide sequence ID" value="NZ_JAGHKO010000004.1"/>
</dbReference>